<dbReference type="GeneID" id="19279607"/>
<dbReference type="EMBL" id="KI912121">
    <property type="protein sequence ID" value="ETS73648.1"/>
    <property type="molecule type" value="Genomic_DNA"/>
</dbReference>
<proteinExistence type="predicted"/>
<reference evidence="2" key="1">
    <citation type="journal article" date="2015" name="BMC Genomics">
        <title>Genomic and transcriptomic analysis of the endophytic fungus Pestalotiopsis fici reveals its lifestyle and high potential for synthesis of natural products.</title>
        <authorList>
            <person name="Wang X."/>
            <person name="Zhang X."/>
            <person name="Liu L."/>
            <person name="Xiang M."/>
            <person name="Wang W."/>
            <person name="Sun X."/>
            <person name="Che Y."/>
            <person name="Guo L."/>
            <person name="Liu G."/>
            <person name="Guo L."/>
            <person name="Wang C."/>
            <person name="Yin W.B."/>
            <person name="Stadler M."/>
            <person name="Zhang X."/>
            <person name="Liu X."/>
        </authorList>
    </citation>
    <scope>NUCLEOTIDE SEQUENCE [LARGE SCALE GENOMIC DNA]</scope>
    <source>
        <strain evidence="2">W106-1 / CGMCC3.15140</strain>
    </source>
</reference>
<sequence>MERQNSISMFWRRIGSMLSLTEAKNLPVEVTRSGSVCTLITVIAENSRATSPNHETSFLDNDEDDDARGCLKVSRKGALGDVDSSILDLSSPALSSATAKGPSSALIGRCPRQHSIRYSTIWYRLDYVPDFLVCSRCYQDHVEKSQFPDLFLRFQSETGVPHRCRFWVPRVSTSIWPDTKDRGVLEELVAYARLRVTIPDTVEAISDLSRVGIQWYRCPTDGFLSCRACYQDQLVGTNFEHRFLPYRTRESPDELLRCSLCHPAVQRALSYYAKDNDWRRCQQVIRHRNQGSPCKGRLSDLNSGKWYSNVPAGRIWICEHCYLDRIHFTVFRLHFHLMRKNVRPLMTGDDTVRCALSTGPVLMALEASLARNDYGVFQHAVKEISDSKTCDSKGIDGGIWYGLKSGGTDFLICQACHAGIMTTCDLDGYFHAVNRASQSKHTCSFNPSDPRFLHFVSKMGEALDIGDFDIFVKLTRQLSALPPCPGREPIPSSSAWLSHGNCVVCPECYDTTVSGTRWEKLFILGDSADTTLKICSLASPRMRHHWWEACRRQSLNEFSACAGTRLRLYTETVSMIKNIKNRKLSLVEVATGLGAHGIATQSHAQTNAREAEIPSLVVDSNRREQIAEGQRMVDSMYHAIADANREDEWRLIDELEARWEEVE</sequence>
<dbReference type="AlphaFoldDB" id="W3WID9"/>
<evidence type="ECO:0000313" key="1">
    <source>
        <dbReference type="EMBL" id="ETS73648.1"/>
    </source>
</evidence>
<accession>W3WID9</accession>
<dbReference type="OrthoDB" id="5324692at2759"/>
<protein>
    <submittedName>
        <fullName evidence="1">Uncharacterized protein</fullName>
    </submittedName>
</protein>
<dbReference type="eggNOG" id="ENOG502RFFW">
    <property type="taxonomic scope" value="Eukaryota"/>
</dbReference>
<evidence type="ECO:0000313" key="2">
    <source>
        <dbReference type="Proteomes" id="UP000030651"/>
    </source>
</evidence>
<dbReference type="KEGG" id="pfy:PFICI_14594"/>
<dbReference type="InParanoid" id="W3WID9"/>
<dbReference type="Proteomes" id="UP000030651">
    <property type="component" value="Unassembled WGS sequence"/>
</dbReference>
<dbReference type="OMA" id="CTACYLD"/>
<organism evidence="1 2">
    <name type="scientific">Pestalotiopsis fici (strain W106-1 / CGMCC3.15140)</name>
    <dbReference type="NCBI Taxonomy" id="1229662"/>
    <lineage>
        <taxon>Eukaryota</taxon>
        <taxon>Fungi</taxon>
        <taxon>Dikarya</taxon>
        <taxon>Ascomycota</taxon>
        <taxon>Pezizomycotina</taxon>
        <taxon>Sordariomycetes</taxon>
        <taxon>Xylariomycetidae</taxon>
        <taxon>Amphisphaeriales</taxon>
        <taxon>Sporocadaceae</taxon>
        <taxon>Pestalotiopsis</taxon>
    </lineage>
</organism>
<gene>
    <name evidence="1" type="ORF">PFICI_14594</name>
</gene>
<name>W3WID9_PESFW</name>
<dbReference type="HOGENOM" id="CLU_011640_1_0_1"/>
<keyword evidence="2" id="KW-1185">Reference proteome</keyword>
<dbReference type="RefSeq" id="XP_007841366.1">
    <property type="nucleotide sequence ID" value="XM_007843175.1"/>
</dbReference>